<accession>A0A317KTM6</accession>
<evidence type="ECO:0000313" key="2">
    <source>
        <dbReference type="EMBL" id="PWU66872.1"/>
    </source>
</evidence>
<dbReference type="SUPFAM" id="SSF53649">
    <property type="entry name" value="Alkaline phosphatase-like"/>
    <property type="match status" value="1"/>
</dbReference>
<evidence type="ECO:0000259" key="1">
    <source>
        <dbReference type="Pfam" id="PF00884"/>
    </source>
</evidence>
<dbReference type="Pfam" id="PF00884">
    <property type="entry name" value="Sulfatase"/>
    <property type="match status" value="1"/>
</dbReference>
<dbReference type="Gene3D" id="3.30.1120.10">
    <property type="match status" value="1"/>
</dbReference>
<dbReference type="PANTHER" id="PTHR43751:SF3">
    <property type="entry name" value="SULFATASE N-TERMINAL DOMAIN-CONTAINING PROTEIN"/>
    <property type="match status" value="1"/>
</dbReference>
<dbReference type="InterPro" id="IPR052701">
    <property type="entry name" value="GAG_Ulvan_Degrading_Sulfatases"/>
</dbReference>
<dbReference type="AlphaFoldDB" id="A0A317KTM6"/>
<gene>
    <name evidence="2" type="ORF">DLJ74_18590</name>
</gene>
<reference evidence="2 3" key="1">
    <citation type="submission" date="2018-05" db="EMBL/GenBank/DDBJ databases">
        <title>Genomic analysis of Gracilibacillus dipsosauri DD1 reveals novel features of a salt-tolerant amylase.</title>
        <authorList>
            <person name="Deutch C.E."/>
            <person name="Yang S."/>
        </authorList>
    </citation>
    <scope>NUCLEOTIDE SEQUENCE [LARGE SCALE GENOMIC DNA]</scope>
    <source>
        <strain evidence="2 3">DD1</strain>
    </source>
</reference>
<dbReference type="CDD" id="cd16148">
    <property type="entry name" value="sulfatase_like"/>
    <property type="match status" value="1"/>
</dbReference>
<feature type="domain" description="Sulfatase N-terminal" evidence="1">
    <location>
        <begin position="3"/>
        <end position="309"/>
    </location>
</feature>
<dbReference type="InterPro" id="IPR017850">
    <property type="entry name" value="Alkaline_phosphatase_core_sf"/>
</dbReference>
<dbReference type="PANTHER" id="PTHR43751">
    <property type="entry name" value="SULFATASE"/>
    <property type="match status" value="1"/>
</dbReference>
<evidence type="ECO:0000313" key="3">
    <source>
        <dbReference type="Proteomes" id="UP000245624"/>
    </source>
</evidence>
<name>A0A317KTM6_9BACI</name>
<protein>
    <submittedName>
        <fullName evidence="2">Sulfatase</fullName>
    </submittedName>
</protein>
<proteinExistence type="predicted"/>
<dbReference type="InterPro" id="IPR000917">
    <property type="entry name" value="Sulfatase_N"/>
</dbReference>
<dbReference type="Proteomes" id="UP000245624">
    <property type="component" value="Unassembled WGS sequence"/>
</dbReference>
<dbReference type="EMBL" id="QGTD01000020">
    <property type="protein sequence ID" value="PWU66872.1"/>
    <property type="molecule type" value="Genomic_DNA"/>
</dbReference>
<sequence length="461" mass="53820">MKIIMISLDSLRANRLGCYGYSKPTSPYLDQIASEGVLFEKAFASDIPTEVAHTSIFTGKVGLRTRVVSHGSQLSILSKSTQWLPTMLRQSGFTTGAVDNLYQLKEWFARGFRYYINSVGNRRWIDGATINELAKPWLREHKDEDFFLFLHYWDPHTPYLPPKEYVKNFYDFSKDPYDKQNKSMEPAYSHLAYPFFKHHHFDLLGPVTDAEYVNALYDAEVRYLDDKLREIDDYLERLNIKEETMLIIFGDHGESLTEHDIYWDHCGLYDTTVQVPLIIRWPNQIPEGRRVKGMVQQVDLMPTILEAIDLSSTLLKDIDGKSLWPSMLGETNGTESTIYLSECAWQAARGVRNDRFKLIRTRDSGPFSRPPRELYDLHHDPQETVNLIHSHPQIADKLENQLDNWIESILEGQEDPMEMQLEQEGLPFHRRIEEILRYVGLTWEDWLKNPSSKRLEKLLQK</sequence>
<dbReference type="Gene3D" id="3.40.720.10">
    <property type="entry name" value="Alkaline Phosphatase, subunit A"/>
    <property type="match status" value="1"/>
</dbReference>
<comment type="caution">
    <text evidence="2">The sequence shown here is derived from an EMBL/GenBank/DDBJ whole genome shotgun (WGS) entry which is preliminary data.</text>
</comment>
<dbReference type="OrthoDB" id="9762324at2"/>
<keyword evidence="3" id="KW-1185">Reference proteome</keyword>
<organism evidence="2 3">
    <name type="scientific">Gracilibacillus dipsosauri</name>
    <dbReference type="NCBI Taxonomy" id="178340"/>
    <lineage>
        <taxon>Bacteria</taxon>
        <taxon>Bacillati</taxon>
        <taxon>Bacillota</taxon>
        <taxon>Bacilli</taxon>
        <taxon>Bacillales</taxon>
        <taxon>Bacillaceae</taxon>
        <taxon>Gracilibacillus</taxon>
    </lineage>
</organism>
<dbReference type="RefSeq" id="WP_109985585.1">
    <property type="nucleotide sequence ID" value="NZ_QGTD01000020.1"/>
</dbReference>